<organism evidence="4 5">
    <name type="scientific">Maribellus luteus</name>
    <dbReference type="NCBI Taxonomy" id="2305463"/>
    <lineage>
        <taxon>Bacteria</taxon>
        <taxon>Pseudomonadati</taxon>
        <taxon>Bacteroidota</taxon>
        <taxon>Bacteroidia</taxon>
        <taxon>Marinilabiliales</taxon>
        <taxon>Prolixibacteraceae</taxon>
        <taxon>Maribellus</taxon>
    </lineage>
</organism>
<keyword evidence="1" id="KW-0812">Transmembrane</keyword>
<name>A0A399T5I9_9BACT</name>
<feature type="domain" description="FecR protein" evidence="2">
    <location>
        <begin position="123"/>
        <end position="212"/>
    </location>
</feature>
<dbReference type="InterPro" id="IPR012373">
    <property type="entry name" value="Ferrdict_sens_TM"/>
</dbReference>
<dbReference type="PANTHER" id="PTHR30273:SF2">
    <property type="entry name" value="PROTEIN FECR"/>
    <property type="match status" value="1"/>
</dbReference>
<dbReference type="RefSeq" id="WP_119437338.1">
    <property type="nucleotide sequence ID" value="NZ_QWGR01000003.1"/>
</dbReference>
<dbReference type="Proteomes" id="UP000265926">
    <property type="component" value="Unassembled WGS sequence"/>
</dbReference>
<dbReference type="Pfam" id="PF04773">
    <property type="entry name" value="FecR"/>
    <property type="match status" value="1"/>
</dbReference>
<keyword evidence="5" id="KW-1185">Reference proteome</keyword>
<dbReference type="Gene3D" id="2.60.120.1440">
    <property type="match status" value="1"/>
</dbReference>
<gene>
    <name evidence="4" type="ORF">D1614_07880</name>
</gene>
<reference evidence="4 5" key="1">
    <citation type="submission" date="2018-08" db="EMBL/GenBank/DDBJ databases">
        <title>Pallidiluteibacterium maritimus gen. nov., sp. nov., isolated from coastal sediment.</title>
        <authorList>
            <person name="Zhou L.Y."/>
        </authorList>
    </citation>
    <scope>NUCLEOTIDE SEQUENCE [LARGE SCALE GENOMIC DNA]</scope>
    <source>
        <strain evidence="4 5">XSD2</strain>
    </source>
</reference>
<dbReference type="PANTHER" id="PTHR30273">
    <property type="entry name" value="PERIPLASMIC SIGNAL SENSOR AND SIGMA FACTOR ACTIVATOR FECR-RELATED"/>
    <property type="match status" value="1"/>
</dbReference>
<evidence type="ECO:0000256" key="1">
    <source>
        <dbReference type="SAM" id="Phobius"/>
    </source>
</evidence>
<dbReference type="FunFam" id="2.60.120.1440:FF:000001">
    <property type="entry name" value="Putative anti-sigma factor"/>
    <property type="match status" value="1"/>
</dbReference>
<dbReference type="Pfam" id="PF16344">
    <property type="entry name" value="FecR_C"/>
    <property type="match status" value="1"/>
</dbReference>
<evidence type="ECO:0000259" key="3">
    <source>
        <dbReference type="Pfam" id="PF16344"/>
    </source>
</evidence>
<dbReference type="GO" id="GO:0016989">
    <property type="term" value="F:sigma factor antagonist activity"/>
    <property type="evidence" value="ECO:0007669"/>
    <property type="project" value="TreeGrafter"/>
</dbReference>
<comment type="caution">
    <text evidence="4">The sequence shown here is derived from an EMBL/GenBank/DDBJ whole genome shotgun (WGS) entry which is preliminary data.</text>
</comment>
<keyword evidence="1" id="KW-0472">Membrane</keyword>
<keyword evidence="1" id="KW-1133">Transmembrane helix</keyword>
<dbReference type="InterPro" id="IPR032508">
    <property type="entry name" value="FecR_C"/>
</dbReference>
<dbReference type="InterPro" id="IPR006860">
    <property type="entry name" value="FecR"/>
</dbReference>
<dbReference type="AlphaFoldDB" id="A0A399T5I9"/>
<evidence type="ECO:0000259" key="2">
    <source>
        <dbReference type="Pfam" id="PF04773"/>
    </source>
</evidence>
<dbReference type="EMBL" id="QWGR01000003">
    <property type="protein sequence ID" value="RIJ49451.1"/>
    <property type="molecule type" value="Genomic_DNA"/>
</dbReference>
<dbReference type="OrthoDB" id="1096949at2"/>
<evidence type="ECO:0000313" key="5">
    <source>
        <dbReference type="Proteomes" id="UP000265926"/>
    </source>
</evidence>
<feature type="domain" description="Protein FecR C-terminal" evidence="3">
    <location>
        <begin position="260"/>
        <end position="328"/>
    </location>
</feature>
<evidence type="ECO:0000313" key="4">
    <source>
        <dbReference type="EMBL" id="RIJ49451.1"/>
    </source>
</evidence>
<sequence>MTKTQLQDYFYNRCSPQQVKEVEQWLASIEDGDSNDVLLHELLAGIQVEKNDHLVNQAFDKFLSKVQPAGKQKPQSRSFVRKMGWLYRAAAAVLFLPILMAAIFFYLQKNQPTEWVEAYVPYGQSKMVSLPDSSKIWLNAGTKLIYPKEFNNSYRQVYVDGEAYAEITKDKSRPFVMSAGEVSVEVLGTRFNLKSYSEDSYIAVSLLEGAVRMNTTFNNETEATVLKPGESVKFSKNTGKLTLSEFLVSDESLWHSGNGFFFINEPLDEIALSLERYFNVRINIENELLKKEHYYSVFVNNESLDDILSALNASGKMKIRTNANSIYIY</sequence>
<dbReference type="PIRSF" id="PIRSF018266">
    <property type="entry name" value="FecR"/>
    <property type="match status" value="1"/>
</dbReference>
<feature type="transmembrane region" description="Helical" evidence="1">
    <location>
        <begin position="85"/>
        <end position="107"/>
    </location>
</feature>
<protein>
    <submittedName>
        <fullName evidence="4">DUF4974 domain-containing protein</fullName>
    </submittedName>
</protein>
<accession>A0A399T5I9</accession>
<proteinExistence type="predicted"/>
<dbReference type="Gene3D" id="3.55.50.30">
    <property type="match status" value="1"/>
</dbReference>